<evidence type="ECO:0000256" key="1">
    <source>
        <dbReference type="ARBA" id="ARBA00022723"/>
    </source>
</evidence>
<dbReference type="InterPro" id="IPR003879">
    <property type="entry name" value="Butyrophylin_SPRY"/>
</dbReference>
<reference evidence="7" key="1">
    <citation type="journal article" date="2014" name="PLoS ONE">
        <title>The genome and linkage map of the northern pike (Esox lucius): conserved synteny revealed between the salmonid sister group and the Neoteleostei.</title>
        <authorList>
            <person name="Rondeau E.B."/>
            <person name="Minkley D.R."/>
            <person name="Leong J.S."/>
            <person name="Messmer A.M."/>
            <person name="Jantzen J.R."/>
            <person name="von Schalburg K.R."/>
            <person name="Lemon C."/>
            <person name="Bird N.H."/>
            <person name="Koop B.F."/>
        </authorList>
    </citation>
    <scope>NUCLEOTIDE SEQUENCE</scope>
</reference>
<dbReference type="GO" id="GO:0005737">
    <property type="term" value="C:cytoplasm"/>
    <property type="evidence" value="ECO:0007669"/>
    <property type="project" value="UniProtKB-ARBA"/>
</dbReference>
<reference evidence="6" key="3">
    <citation type="submission" date="2025-08" db="UniProtKB">
        <authorList>
            <consortium name="Ensembl"/>
        </authorList>
    </citation>
    <scope>IDENTIFICATION</scope>
</reference>
<dbReference type="SUPFAM" id="SSF49899">
    <property type="entry name" value="Concanavalin A-like lectins/glucanases"/>
    <property type="match status" value="1"/>
</dbReference>
<feature type="domain" description="B30.2/SPRY" evidence="5">
    <location>
        <begin position="40"/>
        <end position="241"/>
    </location>
</feature>
<keyword evidence="3" id="KW-0862">Zinc</keyword>
<dbReference type="InterPro" id="IPR001870">
    <property type="entry name" value="B30.2/SPRY"/>
</dbReference>
<organism evidence="6 7">
    <name type="scientific">Esox lucius</name>
    <name type="common">Northern pike</name>
    <dbReference type="NCBI Taxonomy" id="8010"/>
    <lineage>
        <taxon>Eukaryota</taxon>
        <taxon>Metazoa</taxon>
        <taxon>Chordata</taxon>
        <taxon>Craniata</taxon>
        <taxon>Vertebrata</taxon>
        <taxon>Euteleostomi</taxon>
        <taxon>Actinopterygii</taxon>
        <taxon>Neopterygii</taxon>
        <taxon>Teleostei</taxon>
        <taxon>Protacanthopterygii</taxon>
        <taxon>Esociformes</taxon>
        <taxon>Esocidae</taxon>
        <taxon>Esox</taxon>
    </lineage>
</organism>
<accession>A0A3P8XT23</accession>
<dbReference type="OMA" id="RMLPGFW"/>
<dbReference type="Gene3D" id="2.60.120.920">
    <property type="match status" value="1"/>
</dbReference>
<dbReference type="KEGG" id="els:105030795"/>
<evidence type="ECO:0000256" key="4">
    <source>
        <dbReference type="SAM" id="MobiDB-lite"/>
    </source>
</evidence>
<evidence type="ECO:0000259" key="5">
    <source>
        <dbReference type="PROSITE" id="PS50188"/>
    </source>
</evidence>
<evidence type="ECO:0000256" key="2">
    <source>
        <dbReference type="ARBA" id="ARBA00022771"/>
    </source>
</evidence>
<protein>
    <recommendedName>
        <fullName evidence="5">B30.2/SPRY domain-containing protein</fullName>
    </recommendedName>
</protein>
<dbReference type="InterPro" id="IPR051051">
    <property type="entry name" value="E3_ubiq-ligase_TRIM/RNF"/>
</dbReference>
<dbReference type="InterPro" id="IPR013320">
    <property type="entry name" value="ConA-like_dom_sf"/>
</dbReference>
<dbReference type="PANTHER" id="PTHR25465">
    <property type="entry name" value="B-BOX DOMAIN CONTAINING"/>
    <property type="match status" value="1"/>
</dbReference>
<evidence type="ECO:0000256" key="3">
    <source>
        <dbReference type="ARBA" id="ARBA00022833"/>
    </source>
</evidence>
<dbReference type="InterPro" id="IPR043136">
    <property type="entry name" value="B30.2/SPRY_sf"/>
</dbReference>
<keyword evidence="7" id="KW-1185">Reference proteome</keyword>
<dbReference type="GeneTree" id="ENSGT00930000151196"/>
<reference evidence="6" key="2">
    <citation type="submission" date="2020-02" db="EMBL/GenBank/DDBJ databases">
        <title>Esox lucius (northern pike) genome, fEsoLuc1, primary haplotype.</title>
        <authorList>
            <person name="Myers G."/>
            <person name="Karagic N."/>
            <person name="Meyer A."/>
            <person name="Pippel M."/>
            <person name="Reichard M."/>
            <person name="Winkler S."/>
            <person name="Tracey A."/>
            <person name="Sims Y."/>
            <person name="Howe K."/>
            <person name="Rhie A."/>
            <person name="Formenti G."/>
            <person name="Durbin R."/>
            <person name="Fedrigo O."/>
            <person name="Jarvis E.D."/>
        </authorList>
    </citation>
    <scope>NUCLEOTIDE SEQUENCE [LARGE SCALE GENOMIC DNA]</scope>
</reference>
<dbReference type="PRINTS" id="PR01407">
    <property type="entry name" value="BUTYPHLNCDUF"/>
</dbReference>
<dbReference type="AlphaFoldDB" id="A0A3P8XT23"/>
<dbReference type="Proteomes" id="UP000265140">
    <property type="component" value="Chromosome 5"/>
</dbReference>
<name>A0A3P8XT23_ESOLU</name>
<dbReference type="Pfam" id="PF13765">
    <property type="entry name" value="PRY"/>
    <property type="match status" value="1"/>
</dbReference>
<dbReference type="PROSITE" id="PS50188">
    <property type="entry name" value="B302_SPRY"/>
    <property type="match status" value="1"/>
</dbReference>
<feature type="region of interest" description="Disordered" evidence="4">
    <location>
        <begin position="1"/>
        <end position="39"/>
    </location>
</feature>
<dbReference type="RefSeq" id="XP_010903189.1">
    <property type="nucleotide sequence ID" value="XM_010904887.2"/>
</dbReference>
<dbReference type="PANTHER" id="PTHR25465:SF80">
    <property type="entry name" value="TRIPARTITE MOTIF-CONTAINING PROTEIN 16-LIKE"/>
    <property type="match status" value="1"/>
</dbReference>
<keyword evidence="2" id="KW-0863">Zinc-finger</keyword>
<evidence type="ECO:0000313" key="7">
    <source>
        <dbReference type="Proteomes" id="UP000265140"/>
    </source>
</evidence>
<dbReference type="GeneID" id="105030795"/>
<keyword evidence="1" id="KW-0479">Metal-binding</keyword>
<dbReference type="GO" id="GO:0008270">
    <property type="term" value="F:zinc ion binding"/>
    <property type="evidence" value="ECO:0007669"/>
    <property type="project" value="UniProtKB-KW"/>
</dbReference>
<evidence type="ECO:0000313" key="6">
    <source>
        <dbReference type="Ensembl" id="ENSELUP00000006904.2"/>
    </source>
</evidence>
<dbReference type="OrthoDB" id="8908842at2759"/>
<dbReference type="Bgee" id="ENSELUG00000007728">
    <property type="expression patterns" value="Expressed in muscle tissue and 5 other cell types or tissues"/>
</dbReference>
<sequence length="241" mass="27183">MAPITSSKMITSNKSEKKTTKSNKTAKKQEGKFTENVPVYDPNIPEPTCRAELLKHWINLSLDDKTANCVLWISEGGSKVSRRGDNTMCPVLDSPKRYEYSPQVVTKEGIWGFRAYWEVQYTGWVVIGTTYEGAGRRASAGVPNGLGENEESWCLGWSGSCYQVWFNGRYKEIWNVPQCFTLGVYVDQPAGVMNYYLVEGEEGKEKEVKLLYRFEGPIKDKIMPGFWVGGDSSCTIVKKPE</sequence>
<feature type="compositionally biased region" description="Polar residues" evidence="4">
    <location>
        <begin position="1"/>
        <end position="10"/>
    </location>
</feature>
<dbReference type="Ensembl" id="ENSELUT00000008150.3">
    <property type="protein sequence ID" value="ENSELUP00000006904.2"/>
    <property type="gene ID" value="ENSELUG00000007728.3"/>
</dbReference>
<dbReference type="InterPro" id="IPR006574">
    <property type="entry name" value="PRY"/>
</dbReference>
<dbReference type="InParanoid" id="A0A3P8XT23"/>
<reference evidence="6" key="4">
    <citation type="submission" date="2025-09" db="UniProtKB">
        <authorList>
            <consortium name="Ensembl"/>
        </authorList>
    </citation>
    <scope>IDENTIFICATION</scope>
</reference>
<proteinExistence type="predicted"/>